<evidence type="ECO:0000313" key="4">
    <source>
        <dbReference type="RefSeq" id="XP_019092307.1"/>
    </source>
</evidence>
<dbReference type="PANTHER" id="PTHR36617">
    <property type="entry name" value="PROTEIN, PUTATIVE-RELATED"/>
    <property type="match status" value="1"/>
</dbReference>
<accession>A0ABM1QZW9</accession>
<dbReference type="InterPro" id="IPR036397">
    <property type="entry name" value="RNaseH_sf"/>
</dbReference>
<dbReference type="InterPro" id="IPR012337">
    <property type="entry name" value="RNaseH-like_sf"/>
</dbReference>
<sequence length="393" mass="44773">MARVMHGRYFRNKHPLSAQKPYNPSFAWRSIYSTKALVEQGARWAVGSGCSISVWRDPWLPDTRPRPANGRGRLLLPSLMGNHLINPSTKDWHLPILEEFFDPEDIPVIRSIAVSKVFKPDSLVWHFTKSGKYSVKSGYRLARELITEVEIGPTCTALRAHAWKLEVPSKVQHFFWQVASGTLPVLERLAHRGIRCDMQCKRCGLKSETINHALFECPRSMSIWELSPLSLEAEGQSGITNISIYLPWILWSIWKDRNKKGLGWFCDGDDSTILLGARSQRRGLTPLHAELQALLWAMESILEARVDCQAFETDCAELIAMVQKPDDWPAFTILLEDFSILRSSFPFFTLDRIPRESNVRADCLARSSKTLVFEISFVNSFPLVWATNLGVLF</sequence>
<dbReference type="InterPro" id="IPR026960">
    <property type="entry name" value="RVT-Znf"/>
</dbReference>
<keyword evidence="3" id="KW-1185">Reference proteome</keyword>
<feature type="domain" description="Reverse transcriptase zinc-binding" evidence="2">
    <location>
        <begin position="133"/>
        <end position="224"/>
    </location>
</feature>
<dbReference type="SUPFAM" id="SSF53098">
    <property type="entry name" value="Ribonuclease H-like"/>
    <property type="match status" value="1"/>
</dbReference>
<evidence type="ECO:0000259" key="1">
    <source>
        <dbReference type="Pfam" id="PF13456"/>
    </source>
</evidence>
<evidence type="ECO:0000259" key="2">
    <source>
        <dbReference type="Pfam" id="PF13966"/>
    </source>
</evidence>
<dbReference type="RefSeq" id="XP_019092307.1">
    <property type="nucleotide sequence ID" value="XM_019236762.1"/>
</dbReference>
<dbReference type="CDD" id="cd06222">
    <property type="entry name" value="RNase_H_like"/>
    <property type="match status" value="1"/>
</dbReference>
<proteinExistence type="predicted"/>
<gene>
    <name evidence="4" type="primary">LOC109129123</name>
</gene>
<dbReference type="Pfam" id="PF13456">
    <property type="entry name" value="RVT_3"/>
    <property type="match status" value="1"/>
</dbReference>
<dbReference type="Proteomes" id="UP000694864">
    <property type="component" value="Chromosome 15"/>
</dbReference>
<reference evidence="4" key="2">
    <citation type="submission" date="2025-08" db="UniProtKB">
        <authorList>
            <consortium name="RefSeq"/>
        </authorList>
    </citation>
    <scope>IDENTIFICATION</scope>
    <source>
        <tissue evidence="4">Leaf</tissue>
    </source>
</reference>
<evidence type="ECO:0000313" key="3">
    <source>
        <dbReference type="Proteomes" id="UP000694864"/>
    </source>
</evidence>
<organism evidence="3 4">
    <name type="scientific">Camelina sativa</name>
    <name type="common">False flax</name>
    <name type="synonym">Myagrum sativum</name>
    <dbReference type="NCBI Taxonomy" id="90675"/>
    <lineage>
        <taxon>Eukaryota</taxon>
        <taxon>Viridiplantae</taxon>
        <taxon>Streptophyta</taxon>
        <taxon>Embryophyta</taxon>
        <taxon>Tracheophyta</taxon>
        <taxon>Spermatophyta</taxon>
        <taxon>Magnoliopsida</taxon>
        <taxon>eudicotyledons</taxon>
        <taxon>Gunneridae</taxon>
        <taxon>Pentapetalae</taxon>
        <taxon>rosids</taxon>
        <taxon>malvids</taxon>
        <taxon>Brassicales</taxon>
        <taxon>Brassicaceae</taxon>
        <taxon>Camelineae</taxon>
        <taxon>Camelina</taxon>
    </lineage>
</organism>
<feature type="domain" description="RNase H type-1" evidence="1">
    <location>
        <begin position="256"/>
        <end position="367"/>
    </location>
</feature>
<name>A0ABM1QZW9_CAMSA</name>
<reference evidence="3" key="1">
    <citation type="journal article" date="2014" name="Nat. Commun.">
        <title>The emerging biofuel crop Camelina sativa retains a highly undifferentiated hexaploid genome structure.</title>
        <authorList>
            <person name="Kagale S."/>
            <person name="Koh C."/>
            <person name="Nixon J."/>
            <person name="Bollina V."/>
            <person name="Clarke W.E."/>
            <person name="Tuteja R."/>
            <person name="Spillane C."/>
            <person name="Robinson S.J."/>
            <person name="Links M.G."/>
            <person name="Clarke C."/>
            <person name="Higgins E.E."/>
            <person name="Huebert T."/>
            <person name="Sharpe A.G."/>
            <person name="Parkin I.A."/>
        </authorList>
    </citation>
    <scope>NUCLEOTIDE SEQUENCE [LARGE SCALE GENOMIC DNA]</scope>
    <source>
        <strain evidence="3">cv. DH55</strain>
    </source>
</reference>
<dbReference type="PANTHER" id="PTHR36617:SF15">
    <property type="entry name" value="REVERSE TRANSCRIPTASE ZINC-BINDING DOMAIN-CONTAINING PROTEIN"/>
    <property type="match status" value="1"/>
</dbReference>
<protein>
    <submittedName>
        <fullName evidence="4">Uncharacterized protein LOC109129123</fullName>
    </submittedName>
</protein>
<dbReference type="InterPro" id="IPR044730">
    <property type="entry name" value="RNase_H-like_dom_plant"/>
</dbReference>
<dbReference type="Gene3D" id="3.30.420.10">
    <property type="entry name" value="Ribonuclease H-like superfamily/Ribonuclease H"/>
    <property type="match status" value="1"/>
</dbReference>
<dbReference type="InterPro" id="IPR002156">
    <property type="entry name" value="RNaseH_domain"/>
</dbReference>
<dbReference type="GeneID" id="109129123"/>
<dbReference type="Pfam" id="PF13966">
    <property type="entry name" value="zf-RVT"/>
    <property type="match status" value="1"/>
</dbReference>